<feature type="region of interest" description="Disordered" evidence="7">
    <location>
        <begin position="3745"/>
        <end position="3775"/>
    </location>
</feature>
<dbReference type="Pfam" id="PF14765">
    <property type="entry name" value="PS-DH"/>
    <property type="match status" value="1"/>
</dbReference>
<feature type="region of interest" description="C-terminal hotdog fold" evidence="6">
    <location>
        <begin position="1147"/>
        <end position="1299"/>
    </location>
</feature>
<feature type="active site" description="Proton donor; for dehydratase activity" evidence="6">
    <location>
        <position position="1213"/>
    </location>
</feature>
<dbReference type="SMART" id="SM00829">
    <property type="entry name" value="PKS_ER"/>
    <property type="match status" value="1"/>
</dbReference>
<dbReference type="GO" id="GO:0004421">
    <property type="term" value="F:hydroxymethylglutaryl-CoA synthase activity"/>
    <property type="evidence" value="ECO:0007669"/>
    <property type="project" value="InterPro"/>
</dbReference>
<dbReference type="Gene3D" id="3.90.180.10">
    <property type="entry name" value="Medium-chain alcohol dehydrogenases, catalytic domain"/>
    <property type="match status" value="1"/>
</dbReference>
<dbReference type="Gene3D" id="3.40.47.10">
    <property type="match status" value="2"/>
</dbReference>
<evidence type="ECO:0000256" key="4">
    <source>
        <dbReference type="ARBA" id="ARBA00022679"/>
    </source>
</evidence>
<dbReference type="Pfam" id="PF00109">
    <property type="entry name" value="ketoacyl-synt"/>
    <property type="match status" value="1"/>
</dbReference>
<evidence type="ECO:0000259" key="10">
    <source>
        <dbReference type="PROSITE" id="PS52019"/>
    </source>
</evidence>
<dbReference type="Pfam" id="PF13602">
    <property type="entry name" value="ADH_zinc_N_2"/>
    <property type="match status" value="1"/>
</dbReference>
<dbReference type="GO" id="GO:0031177">
    <property type="term" value="F:phosphopantetheine binding"/>
    <property type="evidence" value="ECO:0007669"/>
    <property type="project" value="InterPro"/>
</dbReference>
<feature type="region of interest" description="Disordered" evidence="7">
    <location>
        <begin position="2507"/>
        <end position="2526"/>
    </location>
</feature>
<dbReference type="InterPro" id="IPR057326">
    <property type="entry name" value="KR_dom"/>
</dbReference>
<dbReference type="InterPro" id="IPR036736">
    <property type="entry name" value="ACP-like_sf"/>
</dbReference>
<dbReference type="InterPro" id="IPR020806">
    <property type="entry name" value="PKS_PP-bd"/>
</dbReference>
<comment type="similarity">
    <text evidence="1">Belongs to the thiolase-like superfamily. HMG-CoA synthase family.</text>
</comment>
<proteinExistence type="evidence at transcript level"/>
<dbReference type="InterPro" id="IPR016039">
    <property type="entry name" value="Thiolase-like"/>
</dbReference>
<dbReference type="GO" id="GO:0044550">
    <property type="term" value="P:secondary metabolite biosynthetic process"/>
    <property type="evidence" value="ECO:0007669"/>
    <property type="project" value="UniProtKB-ARBA"/>
</dbReference>
<dbReference type="InterPro" id="IPR016035">
    <property type="entry name" value="Acyl_Trfase/lysoPLipase"/>
</dbReference>
<feature type="region of interest" description="Disordered" evidence="7">
    <location>
        <begin position="2061"/>
        <end position="2082"/>
    </location>
</feature>
<dbReference type="InterPro" id="IPR049551">
    <property type="entry name" value="PKS_DH_C"/>
</dbReference>
<dbReference type="PROSITE" id="PS52004">
    <property type="entry name" value="KS3_2"/>
    <property type="match status" value="1"/>
</dbReference>
<dbReference type="PANTHER" id="PTHR43775:SF37">
    <property type="entry name" value="SI:DKEY-61P9.11"/>
    <property type="match status" value="1"/>
</dbReference>
<dbReference type="GO" id="GO:0004315">
    <property type="term" value="F:3-oxoacyl-[acyl-carrier-protein] synthase activity"/>
    <property type="evidence" value="ECO:0007669"/>
    <property type="project" value="InterPro"/>
</dbReference>
<dbReference type="InterPro" id="IPR001753">
    <property type="entry name" value="Enoyl-CoA_hydra/iso"/>
</dbReference>
<dbReference type="Pfam" id="PF00378">
    <property type="entry name" value="ECH_1"/>
    <property type="match status" value="2"/>
</dbReference>
<dbReference type="CDD" id="cd05235">
    <property type="entry name" value="SDR_e1"/>
    <property type="match status" value="1"/>
</dbReference>
<dbReference type="InterPro" id="IPR029045">
    <property type="entry name" value="ClpP/crotonase-like_dom_sf"/>
</dbReference>
<keyword evidence="3" id="KW-0597">Phosphoprotein</keyword>
<dbReference type="Gene3D" id="3.10.129.110">
    <property type="entry name" value="Polyketide synthase dehydratase"/>
    <property type="match status" value="1"/>
</dbReference>
<protein>
    <submittedName>
        <fullName evidence="11">Putative polyketide synthase</fullName>
    </submittedName>
</protein>
<dbReference type="InterPro" id="IPR013746">
    <property type="entry name" value="HMG_CoA_synt_C_dom"/>
</dbReference>
<dbReference type="GO" id="GO:0016491">
    <property type="term" value="F:oxidoreductase activity"/>
    <property type="evidence" value="ECO:0007669"/>
    <property type="project" value="InterPro"/>
</dbReference>
<dbReference type="Pfam" id="PF23297">
    <property type="entry name" value="ACP_SdgA_C"/>
    <property type="match status" value="2"/>
</dbReference>
<dbReference type="Pfam" id="PF08540">
    <property type="entry name" value="HMG_CoA_synt_C"/>
    <property type="match status" value="2"/>
</dbReference>
<dbReference type="PANTHER" id="PTHR43775">
    <property type="entry name" value="FATTY ACID SYNTHASE"/>
    <property type="match status" value="1"/>
</dbReference>
<feature type="region of interest" description="N-terminal hotdog fold" evidence="6">
    <location>
        <begin position="1005"/>
        <end position="1127"/>
    </location>
</feature>
<dbReference type="Pfam" id="PF02801">
    <property type="entry name" value="Ketoacyl-synt_C"/>
    <property type="match status" value="1"/>
</dbReference>
<dbReference type="InterPro" id="IPR042104">
    <property type="entry name" value="PKS_dehydratase_sf"/>
</dbReference>
<sequence length="4230" mass="461700">MTVDSEKATFCSLSSQSMASWELTVGDGSPEMKPPFIVGMACRFPGAKNHHEFWDNLASKTVSIGPLPKPPSDANSTKKRQHRPRWDCSLYDATTFRAGYMDDSVMEQFDNDFFSISPKEAIELDVSQRLALEVTVEALRDAGIPLTRLRKRKVGVFVGASNVDSSLLHFHDPNTTTGFTMLSTVMCMIANRISHFLDITGPSFTLDTACSSSAYAFSLAETSLANKECEIAIVIGVNALLAPAPFVAMSRANMLSPTGECFPFDERANGMVRGEGCGAVILCPDAEWQRWQEQSPMQSSAASSSSSAACCPPLSVAPKVYCRVLGTSTNEDGNTSSITQPNPEQQMVAIQDVMTKARIAADQVAFFEAHGTGTSVGDPVEMKSMTQTVAAQRSSCMGPLIIGSVKGNIGHLEPTSGIAAIIKSALMCAKGVRLPQPSFAHFNKKVALERSCDKSQLLHCLQSAEPFPEESPCVLVNSFGFGGANCCIVLGRPHTQPEQQLHKRIPTMGANQFPLILVLSAHRRPLLDEREQQWRQFIDATSPVPSGLHMARTIFADACMQRHNDPHRRVIIGHHGVHSLWLDSSNRMDATSHNKASVTLCFGGQGSHFPLMGRDLYTSIPLFRHYCELWDRIYQQISGVSLLQLGWCASLPSSMLDVVNVTMPCIVLFQLAIVDLLTRGLGIHVDAVVGHSVGEIACLYASAPTWGRENAARVTYARAMAQKEQRVGAMCVWAEDAQMTLQRITDACVPNCTIACDNATTNVTISGSTTDIATLVKYGKERNVRCATLPILRAYHSSDVPLDVFDRFAQNVGIATLSSACAYASTVTGTWLHEEAATLNDYGITRDAATNAVSVDPKLYLRRGMRDTVQFRQAATLAAARQGCFVEVSPKPITQQYMTSSGMQDVAAVASRSCEGERQFPDTSTLLETVGKLFVRGVPIHNWSAFEPDTEDGGMPPVLPPYRLFQDRQPGRRHWMDCVARKDQLATPAAPVPVPVETAPIPQSVPLAASAADDVTLRPRVFGRCTVKLSPHTHPSYADHKVGGAIVLPGAASAVYFASTTRTEELQDVRFLQQCTLFHGNRPISLFIDRKPAVAPGYHDSVTLTTRENTDTICVVASALVVEDADRRLCSKPRLDDAWWTNYWKQGQRVSATSIYDFFDKYSSIKYGQAFRCVADFRVVSNDEGLALLRLPTCARDQMDSLMSCALCPSLLDSAMHATLFLLPVTTKPFFPVSIDTLWLPIKKRPEARAVTELRVHIKVRRATYYDILCDIDGYGEDGTHMLAMRGLKAIMLKSKPENKAGVYSISWQPVGVPDPCHYLSQDSAAKGVFGDDDLDSLVRLVLTAATRECNVVRVLVAASREDKIEQLRAQWRVLEDEFPTQVHVWVGMPSVMLSSVGGSFDVVIAPTESLDALQSWRGDANSPAPNPILLGAWRCVVPQGGLIAQRQASSHYGMVMRGELEYVDAAGECQDMHTDSTFTQWQTRHDVLVLDENNSVEDAKHAVHAPQTRVIIDARGSLAEASSVLSNVLTRWKENNTWFYLVFVLFNENMEPEKMPTDQDAALAALIPGWARVARMENPEGVSVFVVTMSKRAWLTGEGRKSIAALVEGGIGVCGRGQPFWREYDLELRTRTIADGQEHKLQWATWRTALHNAPAKTKKNATEPKAVLHHYLAQGDKAVYQLQVSRPGQLQSLEWRPVAAAFYRLAPLEVRLRMHTVSLNFKDVAIALALMGREWSQRVGGTTIGYEGLGFIEECGADVATTFPDLVTAKEQNKPVLVLAATQHLPQERSLFSTQAISLGAHCVPLLAPIPAQMPHPTVIDDANNDLTVSPFDTLAGYLGVFGTAYYALKDVARLRKSDVVLIHSALGGVGQAALQVCRHLGATVIASAGTIEKRARLKQEFAANAQWGGVVHVIDSRAPEQFKKEIMQATNNRGVDVVLNSLSGRGLIESLRCCSPLARFLEIGKKDMWSDPAQTTDGGALPLELLQRNISFHSVQMDLLFDDSPTRASIVLRECIDALVAGHFVPLESSLFAADKAQNAFNLLAKGKHMGKVLVRMPPTTPTHDNTHSSSSSTSTAWIPPKMSSDSPKALFDGHGTYVFSGGTRGLGLQMALWAAKRGARHILLVGSSRVRTNEEDDAFLSAVRDEVAIESNGSGSVTVAQCDLAVLDAVRTLISACNPVVRGVFHLATQYSEQSATSLSDFGFHHMAHVQQTIGAKWLGALHLRQATVDLPLTHFVTFSSLGTAYGNPNQALYHASNLALERLSLRLRSSGQCLHALTVELPIMMGAGRLSLPQHSVELKINTQRQYAVVEFDDLMNTHLEPLLELPYAAPPVSIVTIHDWNPIRNFLTYTLPFAHLFPEQPTSVPPQSTACAPTLAVTADTQPPPPAVAAPAPSQHVVSAVDSTMATTQKHTHSEVLDRILSQTALILGIDSITDIDTNAPLHQLGVDSLAAAEMVNFVRAQYNVPLSQTDILERFSVLQIVDSIVEKDSTCSLMASPVPDTPYLPTPSHQTSARGSPTGAMAATDAFVPGERQTGDIVQPTVSLTPQAPAMIPTLAPTVKITSSAQVDREAVTHTLLQQISIILGIDEMGDIDRDAPLHQLGVDSLAAVELVNFVRAEYDVPLSQSDVLERYSTQDIVDKVATWSEHDREGEYMVAASQPSTITPASSSPTMATFLVETQSPLPNAPVRSRPATMPVASTATFAATPLPTSMIPPLPNMTPIPLAPSDTTSTPSGITVSTLLIPPLFSKDAISALMNSIITARGTIIVLTQTDPNGTIFCDGMDLSARDAASNSDAKAAAQHDICAGLDVFARLSDLLDAHDMPIVTTINGRVRGGGMLFPSVAHCVMACRSATFGFPEVHVGMLPAVVSVAAAKRIHKVQLQRLMSLGCAFDAAEAQRLNFVDEVYDTPEALQQALTQTIRSYQRTQSRVALSQSVTALPAPDTNSALIAMGKLFASKRPTQSPAQPPLVSVSLSHDERVAIIQLDDAEHSNAMNPRIANDFERAVAILKMRYLDTVRAVVVQGSGAHFCVGMNPTEFSAHLRKSVPEIAHSVYQMYSQYFSIRSLNIPIVICAHGNVVGGGLGLTAIGDYRICASVDNTTSFCLGNASRGVCPGLLLSEHLPQMVGRTGDAMAHYLTEDALSPADALRLGIVQEISPTVAHAQQRALQVATEFAQFPQEGVMATLQLMRPKYDSQRLAKECVGMARCASSGTALSHEWRQKFAQKQLQQRQGASAALASSWLQQQRALGPQQVVEVMPTRSLMTTKTVQRNTNSLPTLLSVPDVVKPSRIPPVVDPKCAHYMQDVHLASNFSLGVPRNLNSDARTVFLTGGNGFLGSHILISLLDNPAITRIICLIRASDVQAGMQRIISALEMYDQHAYANADILHSRVEVVCGCVTSPLLGLASQELYTRYACESDVVIHNAALVNFSSAYEGELLRVNVGGVRNALLFAAHHTVSRFVHVSSMSVFGLPYFDGNPEHRPPDASECVPTTGRCGYPLSKWVGEQIVWLAQEQHGMPCAVIRPGCIMGHSRTGACNVRDWFFYYLLACVRTGSGYQTKQVVDMTSVDDVAHMVTHHALHPTSPTPSSSSNASASTTMKAWHARSPTVLTMDGVAKILCERGYSVTTIDFSEWSRVMCKFARDIGPLYHMLGTVDWEGVELSPEKRQLLSKNNFRHLHARDLYLSGVDMTHEHLLDDTVLLVMMLDWMVAKKYMPSVETSPSIARDIRRLPLASVSPREMTTRKSSSSTIESGTRVDCHSNNGGTTQMPKLVEDLNVGIHAIEMYIPQYFVSQVEMEQYDNCAGKYTKGLGQTAIGYCLQDEDSVSYALTCTMRLLERVGISIDMIGRVEVGTESQTDRSKSIKSMLVDLLVCMKEREIGRGKPSDGLVTSGFNENSQDRGLDVEGVDNVHACYGGTAALLNSILWCQNDRSEGKYALVVCTDIAVQPTEYRFMTGSGAVCMLIGRDAPLVMLPEHASHMANTWDFYKPVNWPTMHAVMKDGKHSVDCYIACLDNCQQRLSDKITRKAGGDSGGVIDHLRSTDHILFHCTSIYLCRRGFDRWYRNACSVVGKPVALKERQDAYERMCLPSTYITENNGSAYTASCYVNLYSLIDSIGAENMVGRTITVFSYGSGSASTIYRLQARGPVSLGQSANTWLSRRRQRTAAEFVATTVAYSEALYGKFDWTPEERCPDEEREDGVFYLRHVDTAGVRIYQRHARRQ</sequence>
<evidence type="ECO:0000259" key="9">
    <source>
        <dbReference type="PROSITE" id="PS52004"/>
    </source>
</evidence>
<dbReference type="SUPFAM" id="SSF47336">
    <property type="entry name" value="ACP-like"/>
    <property type="match status" value="2"/>
</dbReference>
<dbReference type="Pfam" id="PF01154">
    <property type="entry name" value="HMG_CoA_synt_N"/>
    <property type="match status" value="2"/>
</dbReference>
<dbReference type="SUPFAM" id="SSF52096">
    <property type="entry name" value="ClpP/crotonase"/>
    <property type="match status" value="2"/>
</dbReference>
<dbReference type="CDD" id="cd00827">
    <property type="entry name" value="init_cond_enzymes"/>
    <property type="match status" value="1"/>
</dbReference>
<accession>A0A0F7C9F6</accession>
<dbReference type="Pfam" id="PF08659">
    <property type="entry name" value="KR"/>
    <property type="match status" value="1"/>
</dbReference>
<dbReference type="GO" id="GO:0006084">
    <property type="term" value="P:acetyl-CoA metabolic process"/>
    <property type="evidence" value="ECO:0007669"/>
    <property type="project" value="InterPro"/>
</dbReference>
<feature type="active site" description="Proton acceptor; for dehydratase activity" evidence="6">
    <location>
        <position position="1040"/>
    </location>
</feature>
<dbReference type="InterPro" id="IPR020841">
    <property type="entry name" value="PKS_Beta-ketoAc_synthase_dom"/>
</dbReference>
<dbReference type="InterPro" id="IPR020843">
    <property type="entry name" value="ER"/>
</dbReference>
<feature type="compositionally biased region" description="Low complexity" evidence="7">
    <location>
        <begin position="2064"/>
        <end position="2078"/>
    </location>
</feature>
<dbReference type="InterPro" id="IPR036291">
    <property type="entry name" value="NAD(P)-bd_dom_sf"/>
</dbReference>
<dbReference type="GO" id="GO:0004312">
    <property type="term" value="F:fatty acid synthase activity"/>
    <property type="evidence" value="ECO:0007669"/>
    <property type="project" value="TreeGrafter"/>
</dbReference>
<keyword evidence="4" id="KW-0808">Transferase</keyword>
<dbReference type="GO" id="GO:0010142">
    <property type="term" value="P:farnesyl diphosphate biosynthetic process, mevalonate pathway"/>
    <property type="evidence" value="ECO:0007669"/>
    <property type="project" value="InterPro"/>
</dbReference>
<feature type="domain" description="Carrier" evidence="8">
    <location>
        <begin position="2419"/>
        <end position="2494"/>
    </location>
</feature>
<dbReference type="InterPro" id="IPR013528">
    <property type="entry name" value="HMG_CoA_synth_N"/>
</dbReference>
<dbReference type="CDD" id="cd05195">
    <property type="entry name" value="enoyl_red"/>
    <property type="match status" value="1"/>
</dbReference>
<keyword evidence="2" id="KW-0596">Phosphopantetheine</keyword>
<dbReference type="SUPFAM" id="SSF52151">
    <property type="entry name" value="FabD/lysophospholipase-like"/>
    <property type="match status" value="1"/>
</dbReference>
<dbReference type="InterPro" id="IPR049900">
    <property type="entry name" value="PKS_mFAS_DH"/>
</dbReference>
<evidence type="ECO:0000313" key="11">
    <source>
        <dbReference type="EMBL" id="AKG25413.1"/>
    </source>
</evidence>
<dbReference type="InterPro" id="IPR011032">
    <property type="entry name" value="GroES-like_sf"/>
</dbReference>
<evidence type="ECO:0000256" key="7">
    <source>
        <dbReference type="SAM" id="MobiDB-lite"/>
    </source>
</evidence>
<dbReference type="SUPFAM" id="SSF51735">
    <property type="entry name" value="NAD(P)-binding Rossmann-fold domains"/>
    <property type="match status" value="3"/>
</dbReference>
<evidence type="ECO:0000256" key="5">
    <source>
        <dbReference type="ARBA" id="ARBA00023268"/>
    </source>
</evidence>
<dbReference type="SMART" id="SM00823">
    <property type="entry name" value="PKS_PP"/>
    <property type="match status" value="2"/>
</dbReference>
<dbReference type="InterPro" id="IPR018201">
    <property type="entry name" value="Ketoacyl_synth_AS"/>
</dbReference>
<dbReference type="PROSITE" id="PS00606">
    <property type="entry name" value="KS3_1"/>
    <property type="match status" value="1"/>
</dbReference>
<dbReference type="SMART" id="SM00822">
    <property type="entry name" value="PKS_KR"/>
    <property type="match status" value="1"/>
</dbReference>
<dbReference type="CDD" id="cd00833">
    <property type="entry name" value="PKS"/>
    <property type="match status" value="1"/>
</dbReference>
<dbReference type="PROSITE" id="PS50075">
    <property type="entry name" value="CARRIER"/>
    <property type="match status" value="2"/>
</dbReference>
<dbReference type="EMBL" id="KP739886">
    <property type="protein sequence ID" value="AKG25413.1"/>
    <property type="molecule type" value="mRNA"/>
</dbReference>
<dbReference type="Pfam" id="PF00698">
    <property type="entry name" value="Acyl_transf_1"/>
    <property type="match status" value="1"/>
</dbReference>
<dbReference type="InterPro" id="IPR006162">
    <property type="entry name" value="Ppantetheine_attach_site"/>
</dbReference>
<evidence type="ECO:0000259" key="8">
    <source>
        <dbReference type="PROSITE" id="PS50075"/>
    </source>
</evidence>
<evidence type="ECO:0000256" key="6">
    <source>
        <dbReference type="PROSITE-ProRule" id="PRU01363"/>
    </source>
</evidence>
<dbReference type="Gene3D" id="3.30.70.3290">
    <property type="match status" value="1"/>
</dbReference>
<dbReference type="InterPro" id="IPR014043">
    <property type="entry name" value="Acyl_transferase_dom"/>
</dbReference>
<dbReference type="SUPFAM" id="SSF53901">
    <property type="entry name" value="Thiolase-like"/>
    <property type="match status" value="3"/>
</dbReference>
<dbReference type="CDD" id="cd06558">
    <property type="entry name" value="crotonase-like"/>
    <property type="match status" value="2"/>
</dbReference>
<dbReference type="Pfam" id="PF07993">
    <property type="entry name" value="NAD_binding_4"/>
    <property type="match status" value="1"/>
</dbReference>
<dbReference type="InterPro" id="IPR013120">
    <property type="entry name" value="FAR_NAD-bd"/>
</dbReference>
<dbReference type="Gene3D" id="3.40.50.720">
    <property type="entry name" value="NAD(P)-binding Rossmann-like Domain"/>
    <property type="match status" value="2"/>
</dbReference>
<keyword evidence="5" id="KW-0511">Multifunctional enzyme</keyword>
<dbReference type="InterPro" id="IPR010080">
    <property type="entry name" value="Thioester_reductase-like_dom"/>
</dbReference>
<dbReference type="GO" id="GO:0006633">
    <property type="term" value="P:fatty acid biosynthetic process"/>
    <property type="evidence" value="ECO:0007669"/>
    <property type="project" value="InterPro"/>
</dbReference>
<dbReference type="PROSITE" id="PS00012">
    <property type="entry name" value="PHOSPHOPANTETHEINE"/>
    <property type="match status" value="2"/>
</dbReference>
<evidence type="ECO:0000256" key="3">
    <source>
        <dbReference type="ARBA" id="ARBA00022553"/>
    </source>
</evidence>
<name>A0A0F7C9F6_9DINO</name>
<feature type="domain" description="Carrier" evidence="8">
    <location>
        <begin position="2576"/>
        <end position="2651"/>
    </location>
</feature>
<feature type="compositionally biased region" description="Polar residues" evidence="7">
    <location>
        <begin position="3751"/>
        <end position="3760"/>
    </location>
</feature>
<feature type="domain" description="Ketosynthase family 3 (KS3)" evidence="9">
    <location>
        <begin position="32"/>
        <end position="492"/>
    </location>
</feature>
<dbReference type="InterPro" id="IPR013968">
    <property type="entry name" value="PKS_KR"/>
</dbReference>
<dbReference type="SUPFAM" id="SSF50129">
    <property type="entry name" value="GroES-like"/>
    <property type="match status" value="1"/>
</dbReference>
<dbReference type="InterPro" id="IPR014031">
    <property type="entry name" value="Ketoacyl_synth_C"/>
</dbReference>
<evidence type="ECO:0000256" key="2">
    <source>
        <dbReference type="ARBA" id="ARBA00022450"/>
    </source>
</evidence>
<dbReference type="PROSITE" id="PS52019">
    <property type="entry name" value="PKS_MFAS_DH"/>
    <property type="match status" value="1"/>
</dbReference>
<dbReference type="SMART" id="SM00825">
    <property type="entry name" value="PKS_KS"/>
    <property type="match status" value="1"/>
</dbReference>
<dbReference type="Gene3D" id="3.90.226.10">
    <property type="entry name" value="2-enoyl-CoA Hydratase, Chain A, domain 1"/>
    <property type="match status" value="2"/>
</dbReference>
<dbReference type="InterPro" id="IPR014030">
    <property type="entry name" value="Ketoacyl_synth_N"/>
</dbReference>
<dbReference type="InterPro" id="IPR009081">
    <property type="entry name" value="PP-bd_ACP"/>
</dbReference>
<dbReference type="InterPro" id="IPR050091">
    <property type="entry name" value="PKS_NRPS_Biosynth_Enz"/>
</dbReference>
<dbReference type="Gene3D" id="1.10.1200.10">
    <property type="entry name" value="ACP-like"/>
    <property type="match status" value="2"/>
</dbReference>
<reference evidence="11" key="1">
    <citation type="journal article" date="2015" name="Proc. Natl. Acad. Sci. U.S.A.">
        <title>Endosymbiosis undone by stepwise elimination of the plastid in a parasitic dinoflagellate.</title>
        <authorList>
            <person name="Gornik S.G."/>
            <person name="Febrimarsa"/>
            <person name="Cassin A.M."/>
            <person name="MacRae J.I."/>
            <person name="Ramaprasad A."/>
            <person name="Rchiad Z."/>
            <person name="McConville M.J."/>
            <person name="Bacic A."/>
            <person name="McFadden G.I."/>
            <person name="Pain A."/>
            <person name="Waller R.F."/>
        </authorList>
    </citation>
    <scope>NUCLEOTIDE SEQUENCE</scope>
</reference>
<organism evidence="11">
    <name type="scientific">Hematodinium sp. SG-2015</name>
    <dbReference type="NCBI Taxonomy" id="1649283"/>
    <lineage>
        <taxon>Eukaryota</taxon>
        <taxon>Sar</taxon>
        <taxon>Alveolata</taxon>
        <taxon>Dinophyceae</taxon>
        <taxon>Syndiniales</taxon>
        <taxon>Syndiniaceae</taxon>
        <taxon>Hematodinium</taxon>
    </lineage>
</organism>
<dbReference type="SMART" id="SM00827">
    <property type="entry name" value="PKS_AT"/>
    <property type="match status" value="1"/>
</dbReference>
<dbReference type="Gene3D" id="3.40.366.10">
    <property type="entry name" value="Malonyl-Coenzyme A Acyl Carrier Protein, domain 2"/>
    <property type="match status" value="1"/>
</dbReference>
<evidence type="ECO:0000256" key="1">
    <source>
        <dbReference type="ARBA" id="ARBA00007061"/>
    </source>
</evidence>
<feature type="domain" description="PKS/mFAS DH" evidence="10">
    <location>
        <begin position="1005"/>
        <end position="1299"/>
    </location>
</feature>
<dbReference type="InterPro" id="IPR001227">
    <property type="entry name" value="Ac_transferase_dom_sf"/>
</dbReference>